<keyword evidence="2" id="KW-0472">Membrane</keyword>
<protein>
    <submittedName>
        <fullName evidence="3">Uncharacterized protein</fullName>
    </submittedName>
</protein>
<feature type="transmembrane region" description="Helical" evidence="2">
    <location>
        <begin position="447"/>
        <end position="464"/>
    </location>
</feature>
<proteinExistence type="predicted"/>
<feature type="transmembrane region" description="Helical" evidence="2">
    <location>
        <begin position="260"/>
        <end position="283"/>
    </location>
</feature>
<dbReference type="PATRIC" id="fig|1227492.4.peg.1053"/>
<sequence>MATERPREREHEHKRREGRPPDTGTEMSSTEPPGSVRESETVSAPTTAAVAMVAVLAGSIVLATTLDLVGPALLAVVSGTILTMTVTATKRRTPGGRAVGSVLTVFAAFSLAGALGLTLATSADPMALETRFRAGVVLAIAAAAFGATATVTGAVGNRAVRSALPIVLVTPFPIALVAAAYFDPLREFLPGVPEVGEGWSSTEILDSLLWPDELAAGVLSFAALLIGLLWLTTFIVPRLPIVELLPRDRRAAAEQRIDRLASWAGMGGFLLLMGTVTASGIALHAQEEEAASTSTAYGHLEATVIPIAMHPVARFVVLGGIAALCVAALLSRLPDLHRLRRSRVLRLLPAFTGGILVATLVAVGYPSVFERWIRPALESMAAAGDGVPLPGGMGTIPPDELLSVGSPPEGVAIAAVAIIGVIGTISSLVCCIWLLGSLQLLSDRGAPGTLAASALVAGGILAALTGASTLVVGVVVVCAIVAWDASLYGVSVTEELGRGVNARRPALTHAIGTVLVGATGLAIALGLAELGSQLTIRSGVTIATALVVALLATFIVLKRRAVASASSSSASKISRLPIAAGTMPGVDPAEARALKAAGFETIGDVQAATRAELADIDGLDGETVEALTGEMSTVGTTGGNSSDSDGRERQQ</sequence>
<feature type="transmembrane region" description="Helical" evidence="2">
    <location>
        <begin position="312"/>
        <end position="333"/>
    </location>
</feature>
<feature type="transmembrane region" description="Helical" evidence="2">
    <location>
        <begin position="214"/>
        <end position="239"/>
    </location>
</feature>
<feature type="transmembrane region" description="Helical" evidence="2">
    <location>
        <begin position="470"/>
        <end position="490"/>
    </location>
</feature>
<keyword evidence="2" id="KW-0812">Transmembrane</keyword>
<feature type="transmembrane region" description="Helical" evidence="2">
    <location>
        <begin position="163"/>
        <end position="182"/>
    </location>
</feature>
<feature type="transmembrane region" description="Helical" evidence="2">
    <location>
        <begin position="132"/>
        <end position="156"/>
    </location>
</feature>
<dbReference type="GO" id="GO:0000166">
    <property type="term" value="F:nucleotide binding"/>
    <property type="evidence" value="ECO:0007669"/>
    <property type="project" value="InterPro"/>
</dbReference>
<feature type="transmembrane region" description="Helical" evidence="2">
    <location>
        <begin position="411"/>
        <end position="435"/>
    </location>
</feature>
<evidence type="ECO:0000313" key="3">
    <source>
        <dbReference type="EMBL" id="ELZ02230.1"/>
    </source>
</evidence>
<dbReference type="Pfam" id="PF24363">
    <property type="entry name" value="DUF7519"/>
    <property type="match status" value="1"/>
</dbReference>
<dbReference type="OrthoDB" id="206480at2157"/>
<dbReference type="SUPFAM" id="SSF47794">
    <property type="entry name" value="Rad51 N-terminal domain-like"/>
    <property type="match status" value="1"/>
</dbReference>
<dbReference type="AlphaFoldDB" id="M0AUI7"/>
<evidence type="ECO:0000313" key="4">
    <source>
        <dbReference type="Proteomes" id="UP000011693"/>
    </source>
</evidence>
<feature type="region of interest" description="Disordered" evidence="1">
    <location>
        <begin position="627"/>
        <end position="651"/>
    </location>
</feature>
<feature type="transmembrane region" description="Helical" evidence="2">
    <location>
        <begin position="534"/>
        <end position="557"/>
    </location>
</feature>
<name>M0AUI7_9EURY</name>
<reference evidence="3 4" key="1">
    <citation type="journal article" date="2014" name="PLoS Genet.">
        <title>Phylogenetically driven sequencing of extremely halophilic archaea reveals strategies for static and dynamic osmo-response.</title>
        <authorList>
            <person name="Becker E.A."/>
            <person name="Seitzer P.M."/>
            <person name="Tritt A."/>
            <person name="Larsen D."/>
            <person name="Krusor M."/>
            <person name="Yao A.I."/>
            <person name="Wu D."/>
            <person name="Madern D."/>
            <person name="Eisen J.A."/>
            <person name="Darling A.E."/>
            <person name="Facciotti M.T."/>
        </authorList>
    </citation>
    <scope>NUCLEOTIDE SEQUENCE [LARGE SCALE GENOMIC DNA]</scope>
    <source>
        <strain evidence="3 4">JCM 10990</strain>
    </source>
</reference>
<feature type="compositionally biased region" description="Basic and acidic residues" evidence="1">
    <location>
        <begin position="1"/>
        <end position="11"/>
    </location>
</feature>
<gene>
    <name evidence="3" type="ORF">C482_05446</name>
</gene>
<feature type="compositionally biased region" description="Low complexity" evidence="1">
    <location>
        <begin position="632"/>
        <end position="643"/>
    </location>
</feature>
<organism evidence="3 4">
    <name type="scientific">Natrialba chahannaoensis JCM 10990</name>
    <dbReference type="NCBI Taxonomy" id="1227492"/>
    <lineage>
        <taxon>Archaea</taxon>
        <taxon>Methanobacteriati</taxon>
        <taxon>Methanobacteriota</taxon>
        <taxon>Stenosarchaea group</taxon>
        <taxon>Halobacteria</taxon>
        <taxon>Halobacteriales</taxon>
        <taxon>Natrialbaceae</taxon>
        <taxon>Natrialba</taxon>
    </lineage>
</organism>
<feature type="transmembrane region" description="Helical" evidence="2">
    <location>
        <begin position="68"/>
        <end position="86"/>
    </location>
</feature>
<dbReference type="Proteomes" id="UP000011693">
    <property type="component" value="Unassembled WGS sequence"/>
</dbReference>
<dbReference type="InterPro" id="IPR010995">
    <property type="entry name" value="DNA_repair_Rad51/TF_NusA_a-hlx"/>
</dbReference>
<dbReference type="STRING" id="1227492.C482_05446"/>
<dbReference type="EMBL" id="AOIN01000038">
    <property type="protein sequence ID" value="ELZ02230.1"/>
    <property type="molecule type" value="Genomic_DNA"/>
</dbReference>
<feature type="transmembrane region" description="Helical" evidence="2">
    <location>
        <begin position="42"/>
        <end position="62"/>
    </location>
</feature>
<dbReference type="InterPro" id="IPR055941">
    <property type="entry name" value="DUF7519"/>
</dbReference>
<evidence type="ECO:0000256" key="2">
    <source>
        <dbReference type="SAM" id="Phobius"/>
    </source>
</evidence>
<dbReference type="RefSeq" id="WP_006166467.1">
    <property type="nucleotide sequence ID" value="NZ_AOIN01000038.1"/>
</dbReference>
<comment type="caution">
    <text evidence="3">The sequence shown here is derived from an EMBL/GenBank/DDBJ whole genome shotgun (WGS) entry which is preliminary data.</text>
</comment>
<feature type="transmembrane region" description="Helical" evidence="2">
    <location>
        <begin position="510"/>
        <end position="528"/>
    </location>
</feature>
<feature type="region of interest" description="Disordered" evidence="1">
    <location>
        <begin position="1"/>
        <end position="42"/>
    </location>
</feature>
<dbReference type="Gene3D" id="1.10.150.20">
    <property type="entry name" value="5' to 3' exonuclease, C-terminal subdomain"/>
    <property type="match status" value="1"/>
</dbReference>
<keyword evidence="2" id="KW-1133">Transmembrane helix</keyword>
<dbReference type="Pfam" id="PF14520">
    <property type="entry name" value="HHH_5"/>
    <property type="match status" value="1"/>
</dbReference>
<accession>M0AUI7</accession>
<feature type="transmembrane region" description="Helical" evidence="2">
    <location>
        <begin position="345"/>
        <end position="365"/>
    </location>
</feature>
<evidence type="ECO:0000256" key="1">
    <source>
        <dbReference type="SAM" id="MobiDB-lite"/>
    </source>
</evidence>
<feature type="transmembrane region" description="Helical" evidence="2">
    <location>
        <begin position="98"/>
        <end position="120"/>
    </location>
</feature>
<keyword evidence="4" id="KW-1185">Reference proteome</keyword>